<evidence type="ECO:0000256" key="2">
    <source>
        <dbReference type="ARBA" id="ARBA00022481"/>
    </source>
</evidence>
<dbReference type="Pfam" id="PF00015">
    <property type="entry name" value="MCPsignal"/>
    <property type="match status" value="1"/>
</dbReference>
<dbReference type="OrthoDB" id="9806477at2"/>
<dbReference type="Pfam" id="PF00672">
    <property type="entry name" value="HAMP"/>
    <property type="match status" value="1"/>
</dbReference>
<feature type="transmembrane region" description="Helical" evidence="5">
    <location>
        <begin position="12"/>
        <end position="32"/>
    </location>
</feature>
<dbReference type="GO" id="GO:0006935">
    <property type="term" value="P:chemotaxis"/>
    <property type="evidence" value="ECO:0007669"/>
    <property type="project" value="InterPro"/>
</dbReference>
<dbReference type="Proteomes" id="UP000254603">
    <property type="component" value="Unassembled WGS sequence"/>
</dbReference>
<protein>
    <submittedName>
        <fullName evidence="10">Aspartate chemoreceptor protein</fullName>
    </submittedName>
    <submittedName>
        <fullName evidence="9">HAMP domain-containing protein</fullName>
    </submittedName>
</protein>
<dbReference type="GO" id="GO:0004888">
    <property type="term" value="F:transmembrane signaling receptor activity"/>
    <property type="evidence" value="ECO:0007669"/>
    <property type="project" value="InterPro"/>
</dbReference>
<sequence>MNLSAIQIKNSLRILVAVIILGTFSVLAMTIISNMQSTQAIKALSQAVAQYAPADVALQNSAILAQSEKSTQYMIVISIVIALCTLGFAFFVYRLLTAVIVKPFARVEEYFGRMAKGELNQNIQINGNNEVARLMRGLVNVQEKLGSIVDRVRNNLSVIKEYGEKLGADEQDLSARTEQQSAALQQTAASMEEMSSTVKQNADNARQANQLARDASLVAEKGGEVMQNVVTTMHDISDGSKKISDIVNMIDSIAFQTNILAINAAVEAARAGEQGNGFAVVASEVRALSQRSAEAAKEIKLLIDASVSQVGSGVNLVEQAGETMKNIVTSISQVTTIMGEISSATEEQATGIDQINHAVTQMDNVTHQNAELVEMLASSTELLNHHIDDAMNSMAVLMTNGHRSFVDQAIYQSKINSTQKPKAVALPKPQTALPASLQQAWNQRMEEGEKDVALITDAAEDLRSPFKPGKVKEEEWTSF</sequence>
<keyword evidence="10" id="KW-0675">Receptor</keyword>
<feature type="domain" description="HAMP" evidence="8">
    <location>
        <begin position="98"/>
        <end position="150"/>
    </location>
</feature>
<dbReference type="AlphaFoldDB" id="A0A378XFL7"/>
<keyword evidence="4" id="KW-0807">Transducer</keyword>
<dbReference type="EMBL" id="CP065725">
    <property type="protein sequence ID" value="QPT39116.1"/>
    <property type="molecule type" value="Genomic_DNA"/>
</dbReference>
<evidence type="ECO:0000313" key="12">
    <source>
        <dbReference type="Proteomes" id="UP000594903"/>
    </source>
</evidence>
<dbReference type="PROSITE" id="PS50111">
    <property type="entry name" value="CHEMOTAXIS_TRANSDUC_2"/>
    <property type="match status" value="1"/>
</dbReference>
<accession>A0A378XFL7</accession>
<keyword evidence="2" id="KW-0488">Methylation</keyword>
<dbReference type="InterPro" id="IPR000727">
    <property type="entry name" value="T_SNARE_dom"/>
</dbReference>
<dbReference type="PRINTS" id="PR00260">
    <property type="entry name" value="CHEMTRNSDUCR"/>
</dbReference>
<evidence type="ECO:0000259" key="6">
    <source>
        <dbReference type="PROSITE" id="PS50111"/>
    </source>
</evidence>
<comment type="subcellular location">
    <subcellularLocation>
        <location evidence="1">Membrane</location>
    </subcellularLocation>
</comment>
<evidence type="ECO:0000256" key="4">
    <source>
        <dbReference type="PROSITE-ProRule" id="PRU00284"/>
    </source>
</evidence>
<dbReference type="InterPro" id="IPR003660">
    <property type="entry name" value="HAMP_dom"/>
</dbReference>
<dbReference type="PROSITE" id="PS50192">
    <property type="entry name" value="T_SNARE"/>
    <property type="match status" value="1"/>
</dbReference>
<dbReference type="PROSITE" id="PS50885">
    <property type="entry name" value="HAMP"/>
    <property type="match status" value="1"/>
</dbReference>
<dbReference type="SUPFAM" id="SSF58104">
    <property type="entry name" value="Methyl-accepting chemotaxis protein (MCP) signaling domain"/>
    <property type="match status" value="1"/>
</dbReference>
<dbReference type="GO" id="GO:0007165">
    <property type="term" value="P:signal transduction"/>
    <property type="evidence" value="ECO:0007669"/>
    <property type="project" value="UniProtKB-KW"/>
</dbReference>
<dbReference type="STRING" id="1122619.GCA_000373745_00801"/>
<gene>
    <name evidence="10" type="primary">tar</name>
    <name evidence="9" type="ORF">I6G29_07900</name>
    <name evidence="10" type="ORF">NCTC11997_01641</name>
</gene>
<evidence type="ECO:0000256" key="3">
    <source>
        <dbReference type="ARBA" id="ARBA00029447"/>
    </source>
</evidence>
<dbReference type="PANTHER" id="PTHR43531:SF14">
    <property type="entry name" value="METHYL-ACCEPTING CHEMOTAXIS PROTEIN I-RELATED"/>
    <property type="match status" value="1"/>
</dbReference>
<organism evidence="10 11">
    <name type="scientific">Oligella ureolytica</name>
    <dbReference type="NCBI Taxonomy" id="90244"/>
    <lineage>
        <taxon>Bacteria</taxon>
        <taxon>Pseudomonadati</taxon>
        <taxon>Pseudomonadota</taxon>
        <taxon>Betaproteobacteria</taxon>
        <taxon>Burkholderiales</taxon>
        <taxon>Alcaligenaceae</taxon>
        <taxon>Oligella</taxon>
    </lineage>
</organism>
<dbReference type="InterPro" id="IPR004090">
    <property type="entry name" value="Chemotax_Me-accpt_rcpt"/>
</dbReference>
<dbReference type="GO" id="GO:0005886">
    <property type="term" value="C:plasma membrane"/>
    <property type="evidence" value="ECO:0007669"/>
    <property type="project" value="TreeGrafter"/>
</dbReference>
<comment type="similarity">
    <text evidence="3">Belongs to the methyl-accepting chemotaxis (MCP) protein family.</text>
</comment>
<dbReference type="Gene3D" id="1.10.287.950">
    <property type="entry name" value="Methyl-accepting chemotaxis protein"/>
    <property type="match status" value="1"/>
</dbReference>
<reference evidence="9 12" key="2">
    <citation type="submission" date="2020-12" db="EMBL/GenBank/DDBJ databases">
        <title>FDA dAtabase for Regulatory Grade micrObial Sequences (FDA-ARGOS): Supporting development and validation of Infectious Disease Dx tests.</title>
        <authorList>
            <person name="Sproer C."/>
            <person name="Gronow S."/>
            <person name="Severitt S."/>
            <person name="Schroder I."/>
            <person name="Tallon L."/>
            <person name="Sadzewicz L."/>
            <person name="Zhao X."/>
            <person name="Boylan J."/>
            <person name="Ott S."/>
            <person name="Bowen H."/>
            <person name="Vavikolanu K."/>
            <person name="Mehta A."/>
            <person name="Aluvathingal J."/>
            <person name="Nadendla S."/>
            <person name="Lowell S."/>
            <person name="Myers T."/>
            <person name="Yan Y."/>
            <person name="Sichtig H."/>
        </authorList>
    </citation>
    <scope>NUCLEOTIDE SEQUENCE [LARGE SCALE GENOMIC DNA]</scope>
    <source>
        <strain evidence="9 12">FDAARGOS_872</strain>
    </source>
</reference>
<dbReference type="SMART" id="SM00283">
    <property type="entry name" value="MA"/>
    <property type="match status" value="1"/>
</dbReference>
<dbReference type="EMBL" id="UGSB01000001">
    <property type="protein sequence ID" value="SUA54851.1"/>
    <property type="molecule type" value="Genomic_DNA"/>
</dbReference>
<evidence type="ECO:0000259" key="8">
    <source>
        <dbReference type="PROSITE" id="PS50885"/>
    </source>
</evidence>
<keyword evidence="5" id="KW-1133">Transmembrane helix</keyword>
<evidence type="ECO:0000313" key="9">
    <source>
        <dbReference type="EMBL" id="QPT39116.1"/>
    </source>
</evidence>
<evidence type="ECO:0000256" key="5">
    <source>
        <dbReference type="SAM" id="Phobius"/>
    </source>
</evidence>
<feature type="domain" description="Methyl-accepting transducer" evidence="6">
    <location>
        <begin position="155"/>
        <end position="384"/>
    </location>
</feature>
<name>A0A378XFL7_9BURK</name>
<dbReference type="CDD" id="cd11386">
    <property type="entry name" value="MCP_signal"/>
    <property type="match status" value="1"/>
</dbReference>
<reference evidence="10 11" key="1">
    <citation type="submission" date="2018-06" db="EMBL/GenBank/DDBJ databases">
        <authorList>
            <consortium name="Pathogen Informatics"/>
            <person name="Doyle S."/>
        </authorList>
    </citation>
    <scope>NUCLEOTIDE SEQUENCE [LARGE SCALE GENOMIC DNA]</scope>
    <source>
        <strain evidence="10 11">NCTC11997</strain>
    </source>
</reference>
<evidence type="ECO:0000313" key="10">
    <source>
        <dbReference type="EMBL" id="SUA54851.1"/>
    </source>
</evidence>
<keyword evidence="12" id="KW-1185">Reference proteome</keyword>
<evidence type="ECO:0000259" key="7">
    <source>
        <dbReference type="PROSITE" id="PS50192"/>
    </source>
</evidence>
<dbReference type="Proteomes" id="UP000594903">
    <property type="component" value="Chromosome"/>
</dbReference>
<dbReference type="RefSeq" id="WP_018573981.1">
    <property type="nucleotide sequence ID" value="NZ_CP065725.1"/>
</dbReference>
<dbReference type="SMART" id="SM00304">
    <property type="entry name" value="HAMP"/>
    <property type="match status" value="1"/>
</dbReference>
<feature type="domain" description="T-SNARE coiled-coil homology" evidence="7">
    <location>
        <begin position="314"/>
        <end position="376"/>
    </location>
</feature>
<dbReference type="InterPro" id="IPR004089">
    <property type="entry name" value="MCPsignal_dom"/>
</dbReference>
<dbReference type="InterPro" id="IPR051310">
    <property type="entry name" value="MCP_chemotaxis"/>
</dbReference>
<dbReference type="PANTHER" id="PTHR43531">
    <property type="entry name" value="PROTEIN ICFG"/>
    <property type="match status" value="1"/>
</dbReference>
<proteinExistence type="inferred from homology"/>
<keyword evidence="5" id="KW-0812">Transmembrane</keyword>
<dbReference type="FunFam" id="1.10.287.950:FF:000001">
    <property type="entry name" value="Methyl-accepting chemotaxis sensory transducer"/>
    <property type="match status" value="1"/>
</dbReference>
<keyword evidence="5" id="KW-0472">Membrane</keyword>
<feature type="transmembrane region" description="Helical" evidence="5">
    <location>
        <begin position="73"/>
        <end position="96"/>
    </location>
</feature>
<evidence type="ECO:0000256" key="1">
    <source>
        <dbReference type="ARBA" id="ARBA00004370"/>
    </source>
</evidence>
<evidence type="ECO:0000313" key="11">
    <source>
        <dbReference type="Proteomes" id="UP000254603"/>
    </source>
</evidence>